<evidence type="ECO:0000313" key="2">
    <source>
        <dbReference type="EMBL" id="GBR74732.1"/>
    </source>
</evidence>
<keyword evidence="1" id="KW-0812">Transmembrane</keyword>
<evidence type="ECO:0000313" key="3">
    <source>
        <dbReference type="Proteomes" id="UP000269352"/>
    </source>
</evidence>
<keyword evidence="1" id="KW-0472">Membrane</keyword>
<name>A0A388TCZ6_TERA1</name>
<keyword evidence="3" id="KW-1185">Reference proteome</keyword>
<comment type="caution">
    <text evidence="2">The sequence shown here is derived from an EMBL/GenBank/DDBJ whole genome shotgun (WGS) entry which is preliminary data.</text>
</comment>
<gene>
    <name evidence="2" type="ORF">NO1_1859</name>
</gene>
<feature type="transmembrane region" description="Helical" evidence="1">
    <location>
        <begin position="9"/>
        <end position="32"/>
    </location>
</feature>
<protein>
    <submittedName>
        <fullName evidence="2">Uncharacterized protein</fullName>
    </submittedName>
</protein>
<evidence type="ECO:0000256" key="1">
    <source>
        <dbReference type="SAM" id="Phobius"/>
    </source>
</evidence>
<dbReference type="AlphaFoldDB" id="A0A388TCZ6"/>
<dbReference type="EMBL" id="BGZN01000075">
    <property type="protein sequence ID" value="GBR74732.1"/>
    <property type="molecule type" value="Genomic_DNA"/>
</dbReference>
<reference evidence="2 3" key="1">
    <citation type="journal article" date="2019" name="ISME J.">
        <title>Genome analyses of uncultured TG2/ZB3 bacteria in 'Margulisbacteria' specifically attached to ectosymbiotic spirochetes of protists in the termite gut.</title>
        <authorList>
            <person name="Utami Y.D."/>
            <person name="Kuwahara H."/>
            <person name="Igai K."/>
            <person name="Murakami T."/>
            <person name="Sugaya K."/>
            <person name="Morikawa T."/>
            <person name="Nagura Y."/>
            <person name="Yuki M."/>
            <person name="Deevong P."/>
            <person name="Inoue T."/>
            <person name="Kihara K."/>
            <person name="Lo N."/>
            <person name="Yamada A."/>
            <person name="Ohkuma M."/>
            <person name="Hongoh Y."/>
        </authorList>
    </citation>
    <scope>NUCLEOTIDE SEQUENCE [LARGE SCALE GENOMIC DNA]</scope>
    <source>
        <strain evidence="2">NkOx7-01</strain>
    </source>
</reference>
<accession>A0A388TCZ6</accession>
<keyword evidence="1" id="KW-1133">Transmembrane helix</keyword>
<proteinExistence type="predicted"/>
<organism evidence="2 3">
    <name type="scientific">Termititenax aidoneus</name>
    <dbReference type="NCBI Taxonomy" id="2218524"/>
    <lineage>
        <taxon>Bacteria</taxon>
        <taxon>Bacillati</taxon>
        <taxon>Candidatus Margulisiibacteriota</taxon>
        <taxon>Candidatus Termititenacia</taxon>
        <taxon>Candidatus Termititenacales</taxon>
        <taxon>Candidatus Termititenacaceae</taxon>
        <taxon>Candidatus Termititenax</taxon>
    </lineage>
</organism>
<sequence>MDKENNKHLVFGIISLLVLFFAMAIFIFNIGYKTSASKASDFNKFYADLLTKHKHSYEVDRLFIDAAPEKYADFFYKYAEGIKVIINNKTLEFVSEKGLEEKNYTRVKFYSYMLFIPEINSHLIREDWYEGNQYILINNETGATQDIWNIPHISPQKNRLAIVNKDMIAGYTANGIQIFEIVSGNYIKQFERQLEWGAADPRWQNNDTLSVDKYVFNIKNEKYPEKLIGQTAVKRVAEEWIILD</sequence>
<dbReference type="Proteomes" id="UP000269352">
    <property type="component" value="Unassembled WGS sequence"/>
</dbReference>